<protein>
    <submittedName>
        <fullName evidence="1">Uncharacterized protein</fullName>
    </submittedName>
</protein>
<accession>A0A4Y2ANX5</accession>
<reference evidence="1 2" key="1">
    <citation type="journal article" date="2019" name="Sci. Rep.">
        <title>Orb-weaving spider Araneus ventricosus genome elucidates the spidroin gene catalogue.</title>
        <authorList>
            <person name="Kono N."/>
            <person name="Nakamura H."/>
            <person name="Ohtoshi R."/>
            <person name="Moran D.A.P."/>
            <person name="Shinohara A."/>
            <person name="Yoshida Y."/>
            <person name="Fujiwara M."/>
            <person name="Mori M."/>
            <person name="Tomita M."/>
            <person name="Arakawa K."/>
        </authorList>
    </citation>
    <scope>NUCLEOTIDE SEQUENCE [LARGE SCALE GENOMIC DNA]</scope>
</reference>
<evidence type="ECO:0000313" key="2">
    <source>
        <dbReference type="Proteomes" id="UP000499080"/>
    </source>
</evidence>
<gene>
    <name evidence="1" type="ORF">AVEN_26340_1</name>
</gene>
<name>A0A4Y2ANX5_ARAVE</name>
<dbReference type="AlphaFoldDB" id="A0A4Y2ANX5"/>
<keyword evidence="2" id="KW-1185">Reference proteome</keyword>
<proteinExistence type="predicted"/>
<dbReference type="EMBL" id="BGPR01000023">
    <property type="protein sequence ID" value="GBL80935.1"/>
    <property type="molecule type" value="Genomic_DNA"/>
</dbReference>
<dbReference type="Proteomes" id="UP000499080">
    <property type="component" value="Unassembled WGS sequence"/>
</dbReference>
<organism evidence="1 2">
    <name type="scientific">Araneus ventricosus</name>
    <name type="common">Orbweaver spider</name>
    <name type="synonym">Epeira ventricosa</name>
    <dbReference type="NCBI Taxonomy" id="182803"/>
    <lineage>
        <taxon>Eukaryota</taxon>
        <taxon>Metazoa</taxon>
        <taxon>Ecdysozoa</taxon>
        <taxon>Arthropoda</taxon>
        <taxon>Chelicerata</taxon>
        <taxon>Arachnida</taxon>
        <taxon>Araneae</taxon>
        <taxon>Araneomorphae</taxon>
        <taxon>Entelegynae</taxon>
        <taxon>Araneoidea</taxon>
        <taxon>Araneidae</taxon>
        <taxon>Araneus</taxon>
    </lineage>
</organism>
<sequence>MFEAKSTKPIAFLLRFMSSVMPCLDLSFDKLSIVSCKSYIWLSKYFETISSVFIALGYVVDAVLTPLLRATVNELLVRIDNASPDCEIGNRMNVARVTNVGHIGQLFRIQTRL</sequence>
<comment type="caution">
    <text evidence="1">The sequence shown here is derived from an EMBL/GenBank/DDBJ whole genome shotgun (WGS) entry which is preliminary data.</text>
</comment>
<evidence type="ECO:0000313" key="1">
    <source>
        <dbReference type="EMBL" id="GBL80935.1"/>
    </source>
</evidence>